<dbReference type="Pfam" id="PF00528">
    <property type="entry name" value="BPD_transp_1"/>
    <property type="match status" value="1"/>
</dbReference>
<evidence type="ECO:0000256" key="4">
    <source>
        <dbReference type="ARBA" id="ARBA00022475"/>
    </source>
</evidence>
<evidence type="ECO:0000259" key="9">
    <source>
        <dbReference type="PROSITE" id="PS50928"/>
    </source>
</evidence>
<feature type="transmembrane region" description="Helical" evidence="8">
    <location>
        <begin position="7"/>
        <end position="27"/>
    </location>
</feature>
<organism evidence="10 11">
    <name type="scientific">Engelhardtia mirabilis</name>
    <dbReference type="NCBI Taxonomy" id="2528011"/>
    <lineage>
        <taxon>Bacteria</taxon>
        <taxon>Pseudomonadati</taxon>
        <taxon>Planctomycetota</taxon>
        <taxon>Planctomycetia</taxon>
        <taxon>Planctomycetia incertae sedis</taxon>
        <taxon>Engelhardtia</taxon>
    </lineage>
</organism>
<evidence type="ECO:0000256" key="5">
    <source>
        <dbReference type="ARBA" id="ARBA00022692"/>
    </source>
</evidence>
<comment type="subcellular location">
    <subcellularLocation>
        <location evidence="1 8">Cell membrane</location>
        <topology evidence="1 8">Multi-pass membrane protein</topology>
    </subcellularLocation>
</comment>
<feature type="transmembrane region" description="Helical" evidence="8">
    <location>
        <begin position="115"/>
        <end position="137"/>
    </location>
</feature>
<dbReference type="Proteomes" id="UP000316921">
    <property type="component" value="Chromosome"/>
</dbReference>
<protein>
    <recommendedName>
        <fullName evidence="2">sn-glycerol-3-phosphate transport system permease protein UgpE</fullName>
    </recommendedName>
</protein>
<dbReference type="InterPro" id="IPR000515">
    <property type="entry name" value="MetI-like"/>
</dbReference>
<dbReference type="GO" id="GO:0055085">
    <property type="term" value="P:transmembrane transport"/>
    <property type="evidence" value="ECO:0007669"/>
    <property type="project" value="InterPro"/>
</dbReference>
<keyword evidence="3 8" id="KW-0813">Transport</keyword>
<keyword evidence="4" id="KW-1003">Cell membrane</keyword>
<evidence type="ECO:0000256" key="1">
    <source>
        <dbReference type="ARBA" id="ARBA00004651"/>
    </source>
</evidence>
<evidence type="ECO:0000256" key="6">
    <source>
        <dbReference type="ARBA" id="ARBA00022989"/>
    </source>
</evidence>
<dbReference type="KEGG" id="pbap:Pla133_29710"/>
<comment type="similarity">
    <text evidence="8">Belongs to the binding-protein-dependent transport system permease family.</text>
</comment>
<dbReference type="GO" id="GO:0005886">
    <property type="term" value="C:plasma membrane"/>
    <property type="evidence" value="ECO:0007669"/>
    <property type="project" value="UniProtKB-SubCell"/>
</dbReference>
<reference evidence="10 11" key="1">
    <citation type="submission" date="2019-02" db="EMBL/GenBank/DDBJ databases">
        <title>Deep-cultivation of Planctomycetes and their phenomic and genomic characterization uncovers novel biology.</title>
        <authorList>
            <person name="Wiegand S."/>
            <person name="Jogler M."/>
            <person name="Boedeker C."/>
            <person name="Pinto D."/>
            <person name="Vollmers J."/>
            <person name="Rivas-Marin E."/>
            <person name="Kohn T."/>
            <person name="Peeters S.H."/>
            <person name="Heuer A."/>
            <person name="Rast P."/>
            <person name="Oberbeckmann S."/>
            <person name="Bunk B."/>
            <person name="Jeske O."/>
            <person name="Meyerdierks A."/>
            <person name="Storesund J.E."/>
            <person name="Kallscheuer N."/>
            <person name="Luecker S."/>
            <person name="Lage O.M."/>
            <person name="Pohl T."/>
            <person name="Merkel B.J."/>
            <person name="Hornburger P."/>
            <person name="Mueller R.-W."/>
            <person name="Bruemmer F."/>
            <person name="Labrenz M."/>
            <person name="Spormann A.M."/>
            <person name="Op den Camp H."/>
            <person name="Overmann J."/>
            <person name="Amann R."/>
            <person name="Jetten M.S.M."/>
            <person name="Mascher T."/>
            <person name="Medema M.H."/>
            <person name="Devos D.P."/>
            <person name="Kaster A.-K."/>
            <person name="Ovreas L."/>
            <person name="Rohde M."/>
            <person name="Galperin M.Y."/>
            <person name="Jogler C."/>
        </authorList>
    </citation>
    <scope>NUCLEOTIDE SEQUENCE [LARGE SCALE GENOMIC DNA]</scope>
    <source>
        <strain evidence="10 11">Pla133</strain>
    </source>
</reference>
<evidence type="ECO:0000256" key="8">
    <source>
        <dbReference type="RuleBase" id="RU363032"/>
    </source>
</evidence>
<feature type="transmembrane region" description="Helical" evidence="8">
    <location>
        <begin position="248"/>
        <end position="270"/>
    </location>
</feature>
<dbReference type="PANTHER" id="PTHR43744">
    <property type="entry name" value="ABC TRANSPORTER PERMEASE PROTEIN MG189-RELATED-RELATED"/>
    <property type="match status" value="1"/>
</dbReference>
<dbReference type="EMBL" id="CP036287">
    <property type="protein sequence ID" value="QDU67882.1"/>
    <property type="molecule type" value="Genomic_DNA"/>
</dbReference>
<keyword evidence="6 8" id="KW-1133">Transmembrane helix</keyword>
<dbReference type="PROSITE" id="PS50928">
    <property type="entry name" value="ABC_TM1"/>
    <property type="match status" value="1"/>
</dbReference>
<feature type="transmembrane region" description="Helical" evidence="8">
    <location>
        <begin position="82"/>
        <end position="103"/>
    </location>
</feature>
<accession>A0A518BLP0</accession>
<feature type="transmembrane region" description="Helical" evidence="8">
    <location>
        <begin position="189"/>
        <end position="214"/>
    </location>
</feature>
<feature type="transmembrane region" description="Helical" evidence="8">
    <location>
        <begin position="149"/>
        <end position="168"/>
    </location>
</feature>
<dbReference type="Gene3D" id="1.10.3720.10">
    <property type="entry name" value="MetI-like"/>
    <property type="match status" value="1"/>
</dbReference>
<dbReference type="PANTHER" id="PTHR43744:SF8">
    <property type="entry name" value="SN-GLYCEROL-3-PHOSPHATE TRANSPORT SYSTEM PERMEASE PROTEIN UGPE"/>
    <property type="match status" value="1"/>
</dbReference>
<proteinExistence type="inferred from homology"/>
<dbReference type="RefSeq" id="WP_145066431.1">
    <property type="nucleotide sequence ID" value="NZ_CP036287.1"/>
</dbReference>
<dbReference type="InterPro" id="IPR035906">
    <property type="entry name" value="MetI-like_sf"/>
</dbReference>
<evidence type="ECO:0000313" key="11">
    <source>
        <dbReference type="Proteomes" id="UP000316921"/>
    </source>
</evidence>
<keyword evidence="5 8" id="KW-0812">Transmembrane</keyword>
<name>A0A518BLP0_9BACT</name>
<gene>
    <name evidence="10" type="primary">araQ_2</name>
    <name evidence="10" type="ORF">Pla133_29710</name>
</gene>
<feature type="domain" description="ABC transmembrane type-1" evidence="9">
    <location>
        <begin position="78"/>
        <end position="270"/>
    </location>
</feature>
<dbReference type="AlphaFoldDB" id="A0A518BLP0"/>
<sequence length="285" mass="31418">MNRASRWVYVPLVLGAVAMLFPLWWMVALSLETAERAGAATVGAGGMVLWPDDAQWSNYPEALAQVGSERWTGFLDAMANSIVVTVVTVVATILSSSLVGFGFARMRFRGRGPLFTLMLATMMLPPQVTMIPLFLLFRGLGWVDSLLPLIVPAFFGNAFFIFMFRQFIAQIPEALFEAARIDGCSVLGLWWRILLPMCMPVVAITAVFTFIFVWNDFMSPLIYLHSDDQATLAVALNAFRNQYGGLEAVHYLMAVSVVTMLPCILLFFVAQKQLVDGLGKGAVKG</sequence>
<evidence type="ECO:0000256" key="3">
    <source>
        <dbReference type="ARBA" id="ARBA00022448"/>
    </source>
</evidence>
<dbReference type="CDD" id="cd06261">
    <property type="entry name" value="TM_PBP2"/>
    <property type="match status" value="1"/>
</dbReference>
<evidence type="ECO:0000256" key="2">
    <source>
        <dbReference type="ARBA" id="ARBA00020515"/>
    </source>
</evidence>
<dbReference type="SUPFAM" id="SSF161098">
    <property type="entry name" value="MetI-like"/>
    <property type="match status" value="1"/>
</dbReference>
<evidence type="ECO:0000313" key="10">
    <source>
        <dbReference type="EMBL" id="QDU67882.1"/>
    </source>
</evidence>
<evidence type="ECO:0000256" key="7">
    <source>
        <dbReference type="ARBA" id="ARBA00023136"/>
    </source>
</evidence>
<keyword evidence="11" id="KW-1185">Reference proteome</keyword>
<keyword evidence="7 8" id="KW-0472">Membrane</keyword>